<dbReference type="OrthoDB" id="9768177at2"/>
<dbReference type="Gene3D" id="2.60.40.1120">
    <property type="entry name" value="Carboxypeptidase-like, regulatory domain"/>
    <property type="match status" value="1"/>
</dbReference>
<dbReference type="GO" id="GO:0009279">
    <property type="term" value="C:cell outer membrane"/>
    <property type="evidence" value="ECO:0007669"/>
    <property type="project" value="UniProtKB-SubCell"/>
</dbReference>
<dbReference type="Pfam" id="PF13715">
    <property type="entry name" value="CarbopepD_reg_2"/>
    <property type="match status" value="1"/>
</dbReference>
<evidence type="ECO:0000256" key="10">
    <source>
        <dbReference type="SAM" id="SignalP"/>
    </source>
</evidence>
<dbReference type="AlphaFoldDB" id="R9H0I8"/>
<feature type="chain" id="PRO_5004472266" evidence="10">
    <location>
        <begin position="22"/>
        <end position="1022"/>
    </location>
</feature>
<feature type="domain" description="TonB-dependent receptor plug" evidence="12">
    <location>
        <begin position="114"/>
        <end position="220"/>
    </location>
</feature>
<name>R9H0I8_9SPHI</name>
<gene>
    <name evidence="13" type="ORF">ADIARSV_2098</name>
</gene>
<dbReference type="SUPFAM" id="SSF56935">
    <property type="entry name" value="Porins"/>
    <property type="match status" value="1"/>
</dbReference>
<feature type="domain" description="TonB-dependent receptor-like beta-barrel" evidence="11">
    <location>
        <begin position="402"/>
        <end position="991"/>
    </location>
</feature>
<evidence type="ECO:0000259" key="12">
    <source>
        <dbReference type="Pfam" id="PF07715"/>
    </source>
</evidence>
<keyword evidence="5 9" id="KW-0798">TonB box</keyword>
<proteinExistence type="inferred from homology"/>
<dbReference type="InterPro" id="IPR023997">
    <property type="entry name" value="TonB-dep_OMP_SusC/RagA_CS"/>
</dbReference>
<dbReference type="NCBIfam" id="TIGR04057">
    <property type="entry name" value="SusC_RagA_signa"/>
    <property type="match status" value="1"/>
</dbReference>
<dbReference type="Pfam" id="PF07715">
    <property type="entry name" value="Plug"/>
    <property type="match status" value="1"/>
</dbReference>
<evidence type="ECO:0000313" key="13">
    <source>
        <dbReference type="EMBL" id="EOR94724.1"/>
    </source>
</evidence>
<comment type="subcellular location">
    <subcellularLocation>
        <location evidence="1 8">Cell outer membrane</location>
        <topology evidence="1 8">Multi-pass membrane protein</topology>
    </subcellularLocation>
</comment>
<evidence type="ECO:0000256" key="5">
    <source>
        <dbReference type="ARBA" id="ARBA00023077"/>
    </source>
</evidence>
<dbReference type="PROSITE" id="PS52016">
    <property type="entry name" value="TONB_DEPENDENT_REC_3"/>
    <property type="match status" value="1"/>
</dbReference>
<dbReference type="InterPro" id="IPR023996">
    <property type="entry name" value="TonB-dep_OMP_SusC/RagA"/>
</dbReference>
<comment type="caution">
    <text evidence="13">The sequence shown here is derived from an EMBL/GenBank/DDBJ whole genome shotgun (WGS) entry which is preliminary data.</text>
</comment>
<evidence type="ECO:0000256" key="9">
    <source>
        <dbReference type="RuleBase" id="RU003357"/>
    </source>
</evidence>
<evidence type="ECO:0000256" key="7">
    <source>
        <dbReference type="ARBA" id="ARBA00023237"/>
    </source>
</evidence>
<dbReference type="InterPro" id="IPR036942">
    <property type="entry name" value="Beta-barrel_TonB_sf"/>
</dbReference>
<dbReference type="SUPFAM" id="SSF49464">
    <property type="entry name" value="Carboxypeptidase regulatory domain-like"/>
    <property type="match status" value="1"/>
</dbReference>
<accession>R9H0I8</accession>
<dbReference type="InterPro" id="IPR012910">
    <property type="entry name" value="Plug_dom"/>
</dbReference>
<evidence type="ECO:0000256" key="1">
    <source>
        <dbReference type="ARBA" id="ARBA00004571"/>
    </source>
</evidence>
<dbReference type="RefSeq" id="WP_016195332.1">
    <property type="nucleotide sequence ID" value="NZ_AQPN01000078.1"/>
</dbReference>
<evidence type="ECO:0000256" key="8">
    <source>
        <dbReference type="PROSITE-ProRule" id="PRU01360"/>
    </source>
</evidence>
<feature type="signal peptide" evidence="10">
    <location>
        <begin position="1"/>
        <end position="21"/>
    </location>
</feature>
<dbReference type="Proteomes" id="UP000014174">
    <property type="component" value="Unassembled WGS sequence"/>
</dbReference>
<dbReference type="Gene3D" id="2.40.170.20">
    <property type="entry name" value="TonB-dependent receptor, beta-barrel domain"/>
    <property type="match status" value="1"/>
</dbReference>
<evidence type="ECO:0000313" key="14">
    <source>
        <dbReference type="Proteomes" id="UP000014174"/>
    </source>
</evidence>
<organism evidence="13 14">
    <name type="scientific">Arcticibacter svalbardensis MN12-7</name>
    <dbReference type="NCBI Taxonomy" id="1150600"/>
    <lineage>
        <taxon>Bacteria</taxon>
        <taxon>Pseudomonadati</taxon>
        <taxon>Bacteroidota</taxon>
        <taxon>Sphingobacteriia</taxon>
        <taxon>Sphingobacteriales</taxon>
        <taxon>Sphingobacteriaceae</taxon>
        <taxon>Arcticibacter</taxon>
    </lineage>
</organism>
<keyword evidence="7 8" id="KW-0998">Cell outer membrane</keyword>
<comment type="similarity">
    <text evidence="8 9">Belongs to the TonB-dependent receptor family.</text>
</comment>
<dbReference type="InterPro" id="IPR008969">
    <property type="entry name" value="CarboxyPept-like_regulatory"/>
</dbReference>
<keyword evidence="6 8" id="KW-0472">Membrane</keyword>
<reference evidence="13 14" key="1">
    <citation type="journal article" date="2013" name="Genome Announc.">
        <title>Draft Genome Sequence of Arcticibacter svalbardensis Strain MN12-7T, a Member of the Family Sphingobacteriaceae Isolated from an Arctic Soil Sample.</title>
        <authorList>
            <person name="Shivaji S."/>
            <person name="Ara S."/>
            <person name="Prasad S."/>
            <person name="Manasa B.P."/>
            <person name="Begum Z."/>
            <person name="Singh A."/>
            <person name="Kumar Pinnaka A."/>
        </authorList>
    </citation>
    <scope>NUCLEOTIDE SEQUENCE [LARGE SCALE GENOMIC DNA]</scope>
    <source>
        <strain evidence="13 14">MN12-7</strain>
    </source>
</reference>
<keyword evidence="10" id="KW-0732">Signal</keyword>
<dbReference type="EMBL" id="AQPN01000078">
    <property type="protein sequence ID" value="EOR94724.1"/>
    <property type="molecule type" value="Genomic_DNA"/>
</dbReference>
<dbReference type="InterPro" id="IPR037066">
    <property type="entry name" value="Plug_dom_sf"/>
</dbReference>
<dbReference type="Gene3D" id="2.170.130.10">
    <property type="entry name" value="TonB-dependent receptor, plug domain"/>
    <property type="match status" value="1"/>
</dbReference>
<protein>
    <submittedName>
        <fullName evidence="13">TonB-dependent receptor</fullName>
    </submittedName>
</protein>
<keyword evidence="3 8" id="KW-1134">Transmembrane beta strand</keyword>
<keyword evidence="2 8" id="KW-0813">Transport</keyword>
<dbReference type="InterPro" id="IPR000531">
    <property type="entry name" value="Beta-barrel_TonB"/>
</dbReference>
<evidence type="ECO:0000256" key="2">
    <source>
        <dbReference type="ARBA" id="ARBA00022448"/>
    </source>
</evidence>
<keyword evidence="14" id="KW-1185">Reference proteome</keyword>
<keyword evidence="4 8" id="KW-0812">Transmembrane</keyword>
<evidence type="ECO:0000256" key="3">
    <source>
        <dbReference type="ARBA" id="ARBA00022452"/>
    </source>
</evidence>
<evidence type="ECO:0000259" key="11">
    <source>
        <dbReference type="Pfam" id="PF00593"/>
    </source>
</evidence>
<dbReference type="Pfam" id="PF00593">
    <property type="entry name" value="TonB_dep_Rec_b-barrel"/>
    <property type="match status" value="1"/>
</dbReference>
<dbReference type="PATRIC" id="fig|1150600.3.peg.2072"/>
<dbReference type="eggNOG" id="COG1629">
    <property type="taxonomic scope" value="Bacteria"/>
</dbReference>
<evidence type="ECO:0000256" key="6">
    <source>
        <dbReference type="ARBA" id="ARBA00023136"/>
    </source>
</evidence>
<evidence type="ECO:0000256" key="4">
    <source>
        <dbReference type="ARBA" id="ARBA00022692"/>
    </source>
</evidence>
<dbReference type="NCBIfam" id="TIGR04056">
    <property type="entry name" value="OMP_RagA_SusC"/>
    <property type="match status" value="1"/>
</dbReference>
<dbReference type="InterPro" id="IPR039426">
    <property type="entry name" value="TonB-dep_rcpt-like"/>
</dbReference>
<sequence length="1022" mass="113317">MGRKFTFFIVFLFMCTLHSFAQERTIRGIVKDKGGIPIPGVSIKVKGTTQGISTGANGDFQIPVPANGVLVFSSVGFNTLEQSVGSRSEINITLTEDTKQLDEVVVIGYGTATKKDVTGSVSSVKAAQLENENPQNVTDLLRGNIPGLNVSLNTSAKGGGDLLVRGKTSLSASTSPLIVLDGVIYSGDLSDINPNDIESVDVLKDASSLAVFGAKAATGVIAITTKKGKTGPPTISINTNIGIAKLARNQAVYDGPGFLNWRADVMRSGGATASYLYDNPDNLSEGVTLTQWLNGQSGDPQDLWLNRLGLVANEKTNVLNGKVVNWYDEIFQTGLRQDHTLSMSGKKEEVSYYMSLGYLKNENLIKGGEFSTFRARVNLEGKAAKFLTVGINLQYADRDEGAIEADWSQLTALSPYGDMYNADGTLRRIPTDDNGLNARNPFLDMTYNSRFNRQNTLFGSIYSKVNLPFGITYQLNFSPGIDMYRTFNHLSSLNPNVTTPGGSVTRANETRYNWQVDNLLKWNKTFNKIHTLDVTLLANAEKYQTWWTQGGNEGFVPGDFLGYHNLASGIKPTVNSDDKVYTGDALMGRLNYSLLQRYNLTLSVRRDGYSVFGENNKRALFPAAAFAWSFTEEPFFKSINWLSYGKLRVSYGINGNRDLRNPDNNTVDPYAALTQLTIGKYQLVNSSGAASEVNTLIINNRIGNDNLKWEQTKSFNAGLDFSFLNDRLSGSIDVYDKRTNDLLIRQTLTTVSGYVNVNSNLAKVTNKGFEISLNSRNIKSDKFSWNSSVNFFLNRNTINALATPANDLGNGWFIGKDINVIWDYKILGVWQESEMEEALKFNKGIKAGDFKLEDKDGNYLYNDEDKQFLGYTTPRFTWALRNEFNFLKSFDFSFQLLSNWGQKKQFNQAKHQPGGVGLGRTSSYAIPYWTASNPINDYARLNSGTSGSTFNVFRDNSFIRLNTVALAYSVPQELSNRLKMKSTKIYLNVNNAAVYSPTWNYWDPQNDGPTPVYYTLGLNISL</sequence>
<dbReference type="STRING" id="1150600.ADIARSV_2098"/>
<keyword evidence="13" id="KW-0675">Receptor</keyword>